<dbReference type="GO" id="GO:0008270">
    <property type="term" value="F:zinc ion binding"/>
    <property type="evidence" value="ECO:0007669"/>
    <property type="project" value="UniProtKB-UniRule"/>
</dbReference>
<feature type="domain" description="AAA+ ATPase" evidence="17">
    <location>
        <begin position="158"/>
        <end position="297"/>
    </location>
</feature>
<reference evidence="18" key="1">
    <citation type="submission" date="2020-10" db="EMBL/GenBank/DDBJ databases">
        <authorList>
            <person name="Gilroy R."/>
        </authorList>
    </citation>
    <scope>NUCLEOTIDE SEQUENCE</scope>
    <source>
        <strain evidence="18">17113</strain>
    </source>
</reference>
<name>A0A9D9DEW3_9FIRM</name>
<comment type="similarity">
    <text evidence="2 14">In the C-terminal section; belongs to the peptidase M41 family.</text>
</comment>
<dbReference type="PROSITE" id="PS00674">
    <property type="entry name" value="AAA"/>
    <property type="match status" value="1"/>
</dbReference>
<dbReference type="PANTHER" id="PTHR23076:SF113">
    <property type="entry name" value="ATP-DEPENDENT ZINC METALLOPROTEASE FTSH 1, CHLOROPLASTIC-RELATED"/>
    <property type="match status" value="1"/>
</dbReference>
<feature type="active site" evidence="14">
    <location>
        <position position="389"/>
    </location>
</feature>
<dbReference type="CDD" id="cd19501">
    <property type="entry name" value="RecA-like_FtsH"/>
    <property type="match status" value="1"/>
</dbReference>
<comment type="similarity">
    <text evidence="15">Belongs to the AAA ATPase family.</text>
</comment>
<dbReference type="FunFam" id="3.40.50.300:FF:000001">
    <property type="entry name" value="ATP-dependent zinc metalloprotease FtsH"/>
    <property type="match status" value="1"/>
</dbReference>
<keyword evidence="7 14" id="KW-0378">Hydrolase</keyword>
<dbReference type="InterPro" id="IPR037219">
    <property type="entry name" value="Peptidase_M41-like"/>
</dbReference>
<evidence type="ECO:0000256" key="10">
    <source>
        <dbReference type="ARBA" id="ARBA00022989"/>
    </source>
</evidence>
<dbReference type="InterPro" id="IPR005936">
    <property type="entry name" value="FtsH"/>
</dbReference>
<dbReference type="Pfam" id="PF01434">
    <property type="entry name" value="Peptidase_M41"/>
    <property type="match status" value="1"/>
</dbReference>
<evidence type="ECO:0000256" key="9">
    <source>
        <dbReference type="ARBA" id="ARBA00022840"/>
    </source>
</evidence>
<keyword evidence="10 14" id="KW-1133">Transmembrane helix</keyword>
<evidence type="ECO:0000256" key="4">
    <source>
        <dbReference type="ARBA" id="ARBA00022692"/>
    </source>
</evidence>
<comment type="similarity">
    <text evidence="13 14">In the central section; belongs to the AAA ATPase family.</text>
</comment>
<gene>
    <name evidence="14 18" type="primary">ftsH</name>
    <name evidence="18" type="ORF">IAC61_01515</name>
</gene>
<evidence type="ECO:0000259" key="17">
    <source>
        <dbReference type="SMART" id="SM00382"/>
    </source>
</evidence>
<dbReference type="Proteomes" id="UP000823634">
    <property type="component" value="Unassembled WGS sequence"/>
</dbReference>
<dbReference type="FunFam" id="1.10.8.60:FF:000001">
    <property type="entry name" value="ATP-dependent zinc metalloprotease FtsH"/>
    <property type="match status" value="1"/>
</dbReference>
<evidence type="ECO:0000256" key="16">
    <source>
        <dbReference type="SAM" id="MobiDB-lite"/>
    </source>
</evidence>
<evidence type="ECO:0000256" key="12">
    <source>
        <dbReference type="ARBA" id="ARBA00023136"/>
    </source>
</evidence>
<dbReference type="HAMAP" id="MF_01458">
    <property type="entry name" value="FtsH"/>
    <property type="match status" value="1"/>
</dbReference>
<dbReference type="FunFam" id="1.20.58.760:FF:000001">
    <property type="entry name" value="ATP-dependent zinc metalloprotease FtsH"/>
    <property type="match status" value="1"/>
</dbReference>
<dbReference type="AlphaFoldDB" id="A0A9D9DEW3"/>
<dbReference type="NCBIfam" id="TIGR01241">
    <property type="entry name" value="FtsH_fam"/>
    <property type="match status" value="1"/>
</dbReference>
<reference evidence="18" key="2">
    <citation type="journal article" date="2021" name="PeerJ">
        <title>Extensive microbial diversity within the chicken gut microbiome revealed by metagenomics and culture.</title>
        <authorList>
            <person name="Gilroy R."/>
            <person name="Ravi A."/>
            <person name="Getino M."/>
            <person name="Pursley I."/>
            <person name="Horton D.L."/>
            <person name="Alikhan N.F."/>
            <person name="Baker D."/>
            <person name="Gharbi K."/>
            <person name="Hall N."/>
            <person name="Watson M."/>
            <person name="Adriaenssens E.M."/>
            <person name="Foster-Nyarko E."/>
            <person name="Jarju S."/>
            <person name="Secka A."/>
            <person name="Antonio M."/>
            <person name="Oren A."/>
            <person name="Chaudhuri R.R."/>
            <person name="La Ragione R."/>
            <person name="Hildebrand F."/>
            <person name="Pallen M.J."/>
        </authorList>
    </citation>
    <scope>NUCLEOTIDE SEQUENCE</scope>
    <source>
        <strain evidence="18">17113</strain>
    </source>
</reference>
<dbReference type="InterPro" id="IPR003960">
    <property type="entry name" value="ATPase_AAA_CS"/>
</dbReference>
<proteinExistence type="inferred from homology"/>
<keyword evidence="8 14" id="KW-0862">Zinc</keyword>
<protein>
    <recommendedName>
        <fullName evidence="14">ATP-dependent zinc metalloprotease FtsH</fullName>
        <ecNumber evidence="14">3.4.24.-</ecNumber>
    </recommendedName>
</protein>
<feature type="compositionally biased region" description="Basic and acidic residues" evidence="16">
    <location>
        <begin position="597"/>
        <end position="615"/>
    </location>
</feature>
<comment type="caution">
    <text evidence="14">Lacks conserved residue(s) required for the propagation of feature annotation.</text>
</comment>
<dbReference type="SUPFAM" id="SSF140990">
    <property type="entry name" value="FtsH protease domain-like"/>
    <property type="match status" value="1"/>
</dbReference>
<comment type="function">
    <text evidence="14">Acts as a processive, ATP-dependent zinc metallopeptidase for both cytoplasmic and membrane proteins. Plays a role in the quality control of integral membrane proteins.</text>
</comment>
<evidence type="ECO:0000313" key="18">
    <source>
        <dbReference type="EMBL" id="MBO8425985.1"/>
    </source>
</evidence>
<keyword evidence="14" id="KW-1003">Cell membrane</keyword>
<dbReference type="Gene3D" id="1.20.58.760">
    <property type="entry name" value="Peptidase M41"/>
    <property type="match status" value="1"/>
</dbReference>
<dbReference type="InterPro" id="IPR003959">
    <property type="entry name" value="ATPase_AAA_core"/>
</dbReference>
<feature type="region of interest" description="Disordered" evidence="16">
    <location>
        <begin position="586"/>
        <end position="615"/>
    </location>
</feature>
<evidence type="ECO:0000256" key="11">
    <source>
        <dbReference type="ARBA" id="ARBA00023049"/>
    </source>
</evidence>
<feature type="binding site" evidence="14">
    <location>
        <position position="388"/>
    </location>
    <ligand>
        <name>Zn(2+)</name>
        <dbReference type="ChEBI" id="CHEBI:29105"/>
        <note>catalytic</note>
    </ligand>
</feature>
<feature type="binding site" evidence="14">
    <location>
        <position position="392"/>
    </location>
    <ligand>
        <name>Zn(2+)</name>
        <dbReference type="ChEBI" id="CHEBI:29105"/>
        <note>catalytic</note>
    </ligand>
</feature>
<dbReference type="InterPro" id="IPR000642">
    <property type="entry name" value="Peptidase_M41"/>
</dbReference>
<evidence type="ECO:0000256" key="3">
    <source>
        <dbReference type="ARBA" id="ARBA00022670"/>
    </source>
</evidence>
<dbReference type="EC" id="3.4.24.-" evidence="14"/>
<dbReference type="GO" id="GO:0004176">
    <property type="term" value="F:ATP-dependent peptidase activity"/>
    <property type="evidence" value="ECO:0007669"/>
    <property type="project" value="InterPro"/>
</dbReference>
<comment type="subunit">
    <text evidence="14">Homohexamer.</text>
</comment>
<dbReference type="InterPro" id="IPR027417">
    <property type="entry name" value="P-loop_NTPase"/>
</dbReference>
<comment type="caution">
    <text evidence="18">The sequence shown here is derived from an EMBL/GenBank/DDBJ whole genome shotgun (WGS) entry which is preliminary data.</text>
</comment>
<dbReference type="SUPFAM" id="SSF52540">
    <property type="entry name" value="P-loop containing nucleoside triphosphate hydrolases"/>
    <property type="match status" value="1"/>
</dbReference>
<evidence type="ECO:0000256" key="8">
    <source>
        <dbReference type="ARBA" id="ARBA00022833"/>
    </source>
</evidence>
<evidence type="ECO:0000313" key="19">
    <source>
        <dbReference type="Proteomes" id="UP000823634"/>
    </source>
</evidence>
<feature type="transmembrane region" description="Helical" evidence="14">
    <location>
        <begin position="76"/>
        <end position="94"/>
    </location>
</feature>
<feature type="binding site" evidence="14">
    <location>
        <begin position="166"/>
        <end position="173"/>
    </location>
    <ligand>
        <name>ATP</name>
        <dbReference type="ChEBI" id="CHEBI:30616"/>
    </ligand>
</feature>
<keyword evidence="11 14" id="KW-0482">Metalloprotease</keyword>
<keyword evidence="4 14" id="KW-0812">Transmembrane</keyword>
<keyword evidence="9 14" id="KW-0067">ATP-binding</keyword>
<comment type="cofactor">
    <cofactor evidence="14">
        <name>Zn(2+)</name>
        <dbReference type="ChEBI" id="CHEBI:29105"/>
    </cofactor>
    <text evidence="14">Binds 1 zinc ion per subunit.</text>
</comment>
<dbReference type="EMBL" id="JADINA010000011">
    <property type="protein sequence ID" value="MBO8425985.1"/>
    <property type="molecule type" value="Genomic_DNA"/>
</dbReference>
<accession>A0A9D9DEW3</accession>
<evidence type="ECO:0000256" key="5">
    <source>
        <dbReference type="ARBA" id="ARBA00022723"/>
    </source>
</evidence>
<comment type="subcellular location">
    <subcellularLocation>
        <location evidence="14">Cell membrane</location>
        <topology evidence="14">Multi-pass membrane protein</topology>
        <orientation evidence="14">Cytoplasmic side</orientation>
    </subcellularLocation>
    <subcellularLocation>
        <location evidence="1">Membrane</location>
    </subcellularLocation>
</comment>
<evidence type="ECO:0000256" key="13">
    <source>
        <dbReference type="ARBA" id="ARBA00061570"/>
    </source>
</evidence>
<dbReference type="GO" id="GO:0004222">
    <property type="term" value="F:metalloendopeptidase activity"/>
    <property type="evidence" value="ECO:0007669"/>
    <property type="project" value="InterPro"/>
</dbReference>
<keyword evidence="12 14" id="KW-0472">Membrane</keyword>
<dbReference type="Gene3D" id="1.10.8.60">
    <property type="match status" value="1"/>
</dbReference>
<feature type="binding site" evidence="14">
    <location>
        <position position="464"/>
    </location>
    <ligand>
        <name>Zn(2+)</name>
        <dbReference type="ChEBI" id="CHEBI:29105"/>
        <note>catalytic</note>
    </ligand>
</feature>
<dbReference type="PANTHER" id="PTHR23076">
    <property type="entry name" value="METALLOPROTEASE M41 FTSH"/>
    <property type="match status" value="1"/>
</dbReference>
<dbReference type="GO" id="GO:0005524">
    <property type="term" value="F:ATP binding"/>
    <property type="evidence" value="ECO:0007669"/>
    <property type="project" value="UniProtKB-UniRule"/>
</dbReference>
<evidence type="ECO:0000256" key="2">
    <source>
        <dbReference type="ARBA" id="ARBA00010044"/>
    </source>
</evidence>
<dbReference type="InterPro" id="IPR041569">
    <property type="entry name" value="AAA_lid_3"/>
</dbReference>
<dbReference type="SMART" id="SM00382">
    <property type="entry name" value="AAA"/>
    <property type="match status" value="1"/>
</dbReference>
<evidence type="ECO:0000256" key="7">
    <source>
        <dbReference type="ARBA" id="ARBA00022801"/>
    </source>
</evidence>
<dbReference type="InterPro" id="IPR003593">
    <property type="entry name" value="AAA+_ATPase"/>
</dbReference>
<evidence type="ECO:0000256" key="14">
    <source>
        <dbReference type="HAMAP-Rule" id="MF_01458"/>
    </source>
</evidence>
<dbReference type="Gene3D" id="3.40.50.300">
    <property type="entry name" value="P-loop containing nucleotide triphosphate hydrolases"/>
    <property type="match status" value="1"/>
</dbReference>
<dbReference type="Pfam" id="PF00004">
    <property type="entry name" value="AAA"/>
    <property type="match status" value="1"/>
</dbReference>
<evidence type="ECO:0000256" key="6">
    <source>
        <dbReference type="ARBA" id="ARBA00022741"/>
    </source>
</evidence>
<keyword evidence="5 14" id="KW-0479">Metal-binding</keyword>
<dbReference type="Pfam" id="PF17862">
    <property type="entry name" value="AAA_lid_3"/>
    <property type="match status" value="1"/>
</dbReference>
<sequence length="615" mass="67704">MIEENLWSGEGEGFSFTYDGVETTHAYYQDIFTYRIDEIRTIAQEQAQAGQQPLINPNNCYVRIVDGFQVSWWDSWGPTIIMVGITLLLALWLMSRLNKSVSGMNNSAFSFNKSPARKANSKVRFSDVAGCDEEKAEMVELVEYLKDPHKYSKFGARLPKGVLLIGPPGTGKTLLAKAVAGEAGVPFYSISGSDFVEMYVGVGAGRVRDLFRRAKETAPCLIFIDEIDAVGRQRGAGLGGGNDEREQTLNQLLVEMDGFEANSGILVIAATNRDDVLDPALRRAGRFDRTITVSLPDRAGREAIFKVHARNKMIDPSVDFGALAKRTTGFSGADIDNVLNEAAILAVRENKPLIDIKDIDEAIDRRISGPAKSSRSMSSEERKEVAYHEAGHAVIGINLPFSDKVQKITIIPRGNTGGHVLMTPEDDRFLLTKNELIARITGLLGGRTSEEIFFQDVTTGASNDIERATRLARLMVTEFGMSDLGPIQYEKDTGSVFLGRDYNSTQRNFSTQIAFEIDKAVRRIIEDAHEKARALLLEHKDQVILIAETLLEKETITAEEIEYLCAHGTLPKAKQESVIVAPVVKNEEKPAIATNGQDEKSEAPSTKGDDDGHKA</sequence>
<evidence type="ECO:0000256" key="1">
    <source>
        <dbReference type="ARBA" id="ARBA00004370"/>
    </source>
</evidence>
<evidence type="ECO:0000256" key="15">
    <source>
        <dbReference type="RuleBase" id="RU003651"/>
    </source>
</evidence>
<dbReference type="GO" id="GO:0006508">
    <property type="term" value="P:proteolysis"/>
    <property type="evidence" value="ECO:0007669"/>
    <property type="project" value="UniProtKB-KW"/>
</dbReference>
<dbReference type="GO" id="GO:0030163">
    <property type="term" value="P:protein catabolic process"/>
    <property type="evidence" value="ECO:0007669"/>
    <property type="project" value="UniProtKB-UniRule"/>
</dbReference>
<organism evidence="18 19">
    <name type="scientific">Candidatus Alloenteromonas pullistercoris</name>
    <dbReference type="NCBI Taxonomy" id="2840785"/>
    <lineage>
        <taxon>Bacteria</taxon>
        <taxon>Bacillati</taxon>
        <taxon>Bacillota</taxon>
        <taxon>Bacillota incertae sedis</taxon>
        <taxon>Candidatus Alloenteromonas</taxon>
    </lineage>
</organism>
<keyword evidence="6 14" id="KW-0547">Nucleotide-binding</keyword>
<dbReference type="GO" id="GO:0016887">
    <property type="term" value="F:ATP hydrolysis activity"/>
    <property type="evidence" value="ECO:0007669"/>
    <property type="project" value="UniProtKB-UniRule"/>
</dbReference>
<keyword evidence="3 14" id="KW-0645">Protease</keyword>
<dbReference type="GO" id="GO:0005886">
    <property type="term" value="C:plasma membrane"/>
    <property type="evidence" value="ECO:0007669"/>
    <property type="project" value="UniProtKB-SubCell"/>
</dbReference>